<evidence type="ECO:0000313" key="3">
    <source>
        <dbReference type="Proteomes" id="UP000265618"/>
    </source>
</evidence>
<dbReference type="AlphaFoldDB" id="A0A391NTZ0"/>
<keyword evidence="3" id="KW-1185">Reference proteome</keyword>
<feature type="region of interest" description="Disordered" evidence="1">
    <location>
        <begin position="154"/>
        <end position="189"/>
    </location>
</feature>
<proteinExistence type="predicted"/>
<feature type="compositionally biased region" description="Low complexity" evidence="1">
    <location>
        <begin position="155"/>
        <end position="170"/>
    </location>
</feature>
<dbReference type="Proteomes" id="UP000265618">
    <property type="component" value="Unassembled WGS sequence"/>
</dbReference>
<organism evidence="2 3">
    <name type="scientific">Kipferlia bialata</name>
    <dbReference type="NCBI Taxonomy" id="797122"/>
    <lineage>
        <taxon>Eukaryota</taxon>
        <taxon>Metamonada</taxon>
        <taxon>Carpediemonas-like organisms</taxon>
        <taxon>Kipferlia</taxon>
    </lineage>
</organism>
<dbReference type="EMBL" id="BDIP01000178">
    <property type="protein sequence ID" value="GCA62109.1"/>
    <property type="molecule type" value="Genomic_DNA"/>
</dbReference>
<name>A0A391NTZ0_9EUKA</name>
<evidence type="ECO:0000256" key="1">
    <source>
        <dbReference type="SAM" id="MobiDB-lite"/>
    </source>
</evidence>
<reference evidence="2 3" key="1">
    <citation type="journal article" date="2018" name="PLoS ONE">
        <title>The draft genome of Kipferlia bialata reveals reductive genome evolution in fornicate parasites.</title>
        <authorList>
            <person name="Tanifuji G."/>
            <person name="Takabayashi S."/>
            <person name="Kume K."/>
            <person name="Takagi M."/>
            <person name="Nakayama T."/>
            <person name="Kamikawa R."/>
            <person name="Inagaki Y."/>
            <person name="Hashimoto T."/>
        </authorList>
    </citation>
    <scope>NUCLEOTIDE SEQUENCE [LARGE SCALE GENOMIC DNA]</scope>
    <source>
        <strain evidence="2">NY0173</strain>
    </source>
</reference>
<gene>
    <name evidence="2" type="ORF">KIPB_001284</name>
</gene>
<protein>
    <submittedName>
        <fullName evidence="2">Uncharacterized protein</fullName>
    </submittedName>
</protein>
<sequence length="189" mass="19867">MFHCPFTNVSHHEFKQSTFGPPSLIIHVRPLPEQGVMVGEICTIQFRNEGFSAFAGLWIKYTNIAPSVAPTQGVPLSSQEVTQPTAAYTRASAPQTLHIPVNTSTGAHGVVNGGYNPPAPAYSNPSYAPQPVAPMPAQGGMSAVPQYAADLSWGEAPSAPSAPAAVNAAEATHHAEANDDADTAWMYSQ</sequence>
<accession>A0A391NTZ0</accession>
<evidence type="ECO:0000313" key="2">
    <source>
        <dbReference type="EMBL" id="GCA62109.1"/>
    </source>
</evidence>
<comment type="caution">
    <text evidence="2">The sequence shown here is derived from an EMBL/GenBank/DDBJ whole genome shotgun (WGS) entry which is preliminary data.</text>
</comment>